<evidence type="ECO:0000259" key="12">
    <source>
        <dbReference type="PROSITE" id="PS50878"/>
    </source>
</evidence>
<dbReference type="GO" id="GO:0006508">
    <property type="term" value="P:proteolysis"/>
    <property type="evidence" value="ECO:0007669"/>
    <property type="project" value="UniProtKB-KW"/>
</dbReference>
<keyword evidence="7" id="KW-0255">Endonuclease</keyword>
<comment type="caution">
    <text evidence="13">The sequence shown here is derived from an EMBL/GenBank/DDBJ whole genome shotgun (WGS) entry which is preliminary data.</text>
</comment>
<evidence type="ECO:0000256" key="9">
    <source>
        <dbReference type="ARBA" id="ARBA00022918"/>
    </source>
</evidence>
<accession>A0A4Y9Y3Y3</accession>
<keyword evidence="5" id="KW-0540">Nuclease</keyword>
<dbReference type="EC" id="2.7.7.49" evidence="1"/>
<dbReference type="Pfam" id="PF17919">
    <property type="entry name" value="RT_RNaseH_2"/>
    <property type="match status" value="1"/>
</dbReference>
<dbReference type="Gene3D" id="3.30.70.270">
    <property type="match status" value="2"/>
</dbReference>
<dbReference type="Pfam" id="PF00078">
    <property type="entry name" value="RVT_1"/>
    <property type="match status" value="1"/>
</dbReference>
<evidence type="ECO:0000256" key="8">
    <source>
        <dbReference type="ARBA" id="ARBA00022801"/>
    </source>
</evidence>
<dbReference type="AlphaFoldDB" id="A0A4Y9Y3Y3"/>
<feature type="transmembrane region" description="Helical" evidence="11">
    <location>
        <begin position="738"/>
        <end position="758"/>
    </location>
</feature>
<feature type="transmembrane region" description="Helical" evidence="11">
    <location>
        <begin position="648"/>
        <end position="670"/>
    </location>
</feature>
<keyword evidence="3" id="KW-0808">Transferase</keyword>
<dbReference type="GO" id="GO:0003964">
    <property type="term" value="F:RNA-directed DNA polymerase activity"/>
    <property type="evidence" value="ECO:0007669"/>
    <property type="project" value="UniProtKB-KW"/>
</dbReference>
<keyword evidence="11" id="KW-0472">Membrane</keyword>
<sequence length="975" mass="110327">MNKAWLDRQKSKANRARYRDSAAPRESPSEYYIRKLELLEFVYDYTESELINEILNGAPTIWTTILTPHLYEKVVDLQDAIWYYEETLLQLSNDNNRRDQFQGKGKYPDARVHLSGSQPEKRKAPFPRDDLVKSNRKTPQELGKRPCRHCNSPLHWDNECKYSRKGGRIARANLALLNKDELEDEHGYEDTYYGLNTTKLSAFLGPQEPETVDIVVDSGSDITLVSAKTLEAMKVPLKLKTGQKINLVQVTGRAKISGYAPMDLMFNTPNGKLKVPVEAYIVKGMTTPFILGNDFADQYLLLILRNDGKSFVQFGNSGVSLETNNSLTSSFVDNEGHAFKPDSLISKDQPYLHVTNFTKQPVVIPAGHALGKAHDPRKWLDDITEFTDEQRNQADVYSQLLRTVSATQEAQTITSKVDQLVTSRGKDTKEDPSSTEPLEGGPKTAEVPEEVINESDLIKEMDLSTHISTEQCRQLEAVVLKHKMAFSLNRRLGHYDAKVEVPLKPGATPISLPPFPSSLAKREVIDKQMDSWLQLGVIEASKSPWGAPAFIVYRNAKPRMVIDFRKLNEQVVPDEFPLPKQEDILQALTGAQWLSTLDALSGFTQLEMAEGDKEKTAFRTHRGLHQFKRMPFGFRNGPSVFQRVMQNILAPFLWIFALVYIDNIVVYSTMFEEHLSHLDLVFNAVRTSGITLSPSKCHLAYQSLLLLRQKISRLGISTHKEKVDAIVSLTEPREVKELQTFLGMMVYFSAYVPFYAWIAAPLFKLLKKDGNGWEWNEEQQEAFNLCKQVLINAPVRAYAIPGKPYRLYTDACDYGLAAILQQVQPIKIRDLKGTKVYERLHKAFKKGEPIPSLVISVNSDVHDIPPKGEWDKDFENTTVHVERVIAYWSRILKAAERNYLPTEREALALKEGLIKYQSYLEGAEVLAITDHAALTWTYPGVRPRPNWEALFRGVNGLHGSIGQGRPWCTAASAVG</sequence>
<dbReference type="CDD" id="cd00303">
    <property type="entry name" value="retropepsin_like"/>
    <property type="match status" value="1"/>
</dbReference>
<evidence type="ECO:0000256" key="11">
    <source>
        <dbReference type="SAM" id="Phobius"/>
    </source>
</evidence>
<proteinExistence type="predicted"/>
<dbReference type="EMBL" id="SEKV01000517">
    <property type="protein sequence ID" value="TFY56287.1"/>
    <property type="molecule type" value="Genomic_DNA"/>
</dbReference>
<dbReference type="Gene3D" id="3.10.10.10">
    <property type="entry name" value="HIV Type 1 Reverse Transcriptase, subunit A, domain 1"/>
    <property type="match status" value="1"/>
</dbReference>
<name>A0A4Y9Y3Y3_9APHY</name>
<dbReference type="InterPro" id="IPR043128">
    <property type="entry name" value="Rev_trsase/Diguanyl_cyclase"/>
</dbReference>
<evidence type="ECO:0000256" key="5">
    <source>
        <dbReference type="ARBA" id="ARBA00022722"/>
    </source>
</evidence>
<keyword evidence="11" id="KW-0812">Transmembrane</keyword>
<evidence type="ECO:0000256" key="2">
    <source>
        <dbReference type="ARBA" id="ARBA00022670"/>
    </source>
</evidence>
<keyword evidence="8" id="KW-0378">Hydrolase</keyword>
<evidence type="ECO:0000256" key="7">
    <source>
        <dbReference type="ARBA" id="ARBA00022759"/>
    </source>
</evidence>
<dbReference type="SUPFAM" id="SSF56672">
    <property type="entry name" value="DNA/RNA polymerases"/>
    <property type="match status" value="1"/>
</dbReference>
<dbReference type="Gene3D" id="2.40.70.10">
    <property type="entry name" value="Acid Proteases"/>
    <property type="match status" value="1"/>
</dbReference>
<evidence type="ECO:0000313" key="14">
    <source>
        <dbReference type="Proteomes" id="UP000298390"/>
    </source>
</evidence>
<dbReference type="Pfam" id="PF17917">
    <property type="entry name" value="RT_RNaseH"/>
    <property type="match status" value="1"/>
</dbReference>
<keyword evidence="6" id="KW-0064">Aspartyl protease</keyword>
<evidence type="ECO:0000256" key="4">
    <source>
        <dbReference type="ARBA" id="ARBA00022695"/>
    </source>
</evidence>
<organism evidence="13 14">
    <name type="scientific">Rhodofomes roseus</name>
    <dbReference type="NCBI Taxonomy" id="34475"/>
    <lineage>
        <taxon>Eukaryota</taxon>
        <taxon>Fungi</taxon>
        <taxon>Dikarya</taxon>
        <taxon>Basidiomycota</taxon>
        <taxon>Agaricomycotina</taxon>
        <taxon>Agaricomycetes</taxon>
        <taxon>Polyporales</taxon>
        <taxon>Rhodofomes</taxon>
    </lineage>
</organism>
<dbReference type="Proteomes" id="UP000298390">
    <property type="component" value="Unassembled WGS sequence"/>
</dbReference>
<evidence type="ECO:0000256" key="6">
    <source>
        <dbReference type="ARBA" id="ARBA00022750"/>
    </source>
</evidence>
<evidence type="ECO:0000256" key="1">
    <source>
        <dbReference type="ARBA" id="ARBA00012493"/>
    </source>
</evidence>
<reference evidence="13 14" key="1">
    <citation type="submission" date="2019-01" db="EMBL/GenBank/DDBJ databases">
        <title>Genome sequencing of the rare red list fungi Fomitopsis rosea.</title>
        <authorList>
            <person name="Buettner E."/>
            <person name="Kellner H."/>
        </authorList>
    </citation>
    <scope>NUCLEOTIDE SEQUENCE [LARGE SCALE GENOMIC DNA]</scope>
    <source>
        <strain evidence="13 14">DSM 105464</strain>
    </source>
</reference>
<feature type="compositionally biased region" description="Basic and acidic residues" evidence="10">
    <location>
        <begin position="1"/>
        <end position="10"/>
    </location>
</feature>
<dbReference type="InterPro" id="IPR043502">
    <property type="entry name" value="DNA/RNA_pol_sf"/>
</dbReference>
<dbReference type="STRING" id="34475.A0A4Y9Y3Y3"/>
<feature type="compositionally biased region" description="Basic and acidic residues" evidence="10">
    <location>
        <begin position="95"/>
        <end position="112"/>
    </location>
</feature>
<keyword evidence="11" id="KW-1133">Transmembrane helix</keyword>
<dbReference type="FunFam" id="3.30.70.270:FF:000020">
    <property type="entry name" value="Transposon Tf2-6 polyprotein-like Protein"/>
    <property type="match status" value="1"/>
</dbReference>
<dbReference type="InterPro" id="IPR041373">
    <property type="entry name" value="RT_RNaseH"/>
</dbReference>
<dbReference type="CDD" id="cd01647">
    <property type="entry name" value="RT_LTR"/>
    <property type="match status" value="1"/>
</dbReference>
<keyword evidence="2" id="KW-0645">Protease</keyword>
<dbReference type="PROSITE" id="PS50878">
    <property type="entry name" value="RT_POL"/>
    <property type="match status" value="1"/>
</dbReference>
<evidence type="ECO:0000313" key="13">
    <source>
        <dbReference type="EMBL" id="TFY56287.1"/>
    </source>
</evidence>
<dbReference type="InterPro" id="IPR041577">
    <property type="entry name" value="RT_RNaseH_2"/>
</dbReference>
<keyword evidence="4" id="KW-0548">Nucleotidyltransferase</keyword>
<feature type="region of interest" description="Disordered" evidence="10">
    <location>
        <begin position="1"/>
        <end position="22"/>
    </location>
</feature>
<feature type="domain" description="Reverse transcriptase" evidence="12">
    <location>
        <begin position="521"/>
        <end position="746"/>
    </location>
</feature>
<feature type="compositionally biased region" description="Polar residues" evidence="10">
    <location>
        <begin position="412"/>
        <end position="422"/>
    </location>
</feature>
<dbReference type="GO" id="GO:0004190">
    <property type="term" value="F:aspartic-type endopeptidase activity"/>
    <property type="evidence" value="ECO:0007669"/>
    <property type="project" value="UniProtKB-KW"/>
</dbReference>
<dbReference type="PANTHER" id="PTHR33064">
    <property type="entry name" value="POL PROTEIN"/>
    <property type="match status" value="1"/>
</dbReference>
<feature type="region of interest" description="Disordered" evidence="10">
    <location>
        <begin position="95"/>
        <end position="144"/>
    </location>
</feature>
<feature type="compositionally biased region" description="Basic and acidic residues" evidence="10">
    <location>
        <begin position="119"/>
        <end position="144"/>
    </location>
</feature>
<protein>
    <recommendedName>
        <fullName evidence="1">RNA-directed DNA polymerase</fullName>
        <ecNumber evidence="1">2.7.7.49</ecNumber>
    </recommendedName>
</protein>
<evidence type="ECO:0000256" key="10">
    <source>
        <dbReference type="SAM" id="MobiDB-lite"/>
    </source>
</evidence>
<gene>
    <name evidence="13" type="ORF">EVJ58_g7732</name>
</gene>
<evidence type="ECO:0000256" key="3">
    <source>
        <dbReference type="ARBA" id="ARBA00022679"/>
    </source>
</evidence>
<dbReference type="InterPro" id="IPR021109">
    <property type="entry name" value="Peptidase_aspartic_dom_sf"/>
</dbReference>
<dbReference type="PANTHER" id="PTHR33064:SF37">
    <property type="entry name" value="RIBONUCLEASE H"/>
    <property type="match status" value="1"/>
</dbReference>
<dbReference type="InterPro" id="IPR051320">
    <property type="entry name" value="Viral_Replic_Matur_Polypro"/>
</dbReference>
<keyword evidence="9" id="KW-0695">RNA-directed DNA polymerase</keyword>
<dbReference type="GO" id="GO:0004519">
    <property type="term" value="F:endonuclease activity"/>
    <property type="evidence" value="ECO:0007669"/>
    <property type="project" value="UniProtKB-KW"/>
</dbReference>
<feature type="region of interest" description="Disordered" evidence="10">
    <location>
        <begin position="412"/>
        <end position="449"/>
    </location>
</feature>
<dbReference type="InterPro" id="IPR000477">
    <property type="entry name" value="RT_dom"/>
</dbReference>